<dbReference type="Proteomes" id="UP000077315">
    <property type="component" value="Unassembled WGS sequence"/>
</dbReference>
<name>A0A162XEJ3_PHYB8</name>
<evidence type="ECO:0008006" key="3">
    <source>
        <dbReference type="Google" id="ProtNLM"/>
    </source>
</evidence>
<gene>
    <name evidence="1" type="ORF">PHYBLDRAFT_67696</name>
</gene>
<reference evidence="2" key="1">
    <citation type="submission" date="2015-06" db="EMBL/GenBank/DDBJ databases">
        <title>Expansion of signal transduction pathways in fungi by whole-genome duplication.</title>
        <authorList>
            <consortium name="DOE Joint Genome Institute"/>
            <person name="Corrochano L.M."/>
            <person name="Kuo A."/>
            <person name="Marcet-Houben M."/>
            <person name="Polaino S."/>
            <person name="Salamov A."/>
            <person name="Villalobos J.M."/>
            <person name="Alvarez M.I."/>
            <person name="Avalos J."/>
            <person name="Benito E.P."/>
            <person name="Benoit I."/>
            <person name="Burger G."/>
            <person name="Camino L.P."/>
            <person name="Canovas D."/>
            <person name="Cerda-Olmedo E."/>
            <person name="Cheng J.-F."/>
            <person name="Dominguez A."/>
            <person name="Elias M."/>
            <person name="Eslava A.P."/>
            <person name="Glaser F."/>
            <person name="Grimwood J."/>
            <person name="Gutierrez G."/>
            <person name="Heitman J."/>
            <person name="Henrissat B."/>
            <person name="Iturriaga E.A."/>
            <person name="Lang B.F."/>
            <person name="Lavin J.L."/>
            <person name="Lee S."/>
            <person name="Li W."/>
            <person name="Lindquist E."/>
            <person name="Lopez-Garcia S."/>
            <person name="Luque E.M."/>
            <person name="Marcos A.T."/>
            <person name="Martin J."/>
            <person name="McCluskey K."/>
            <person name="Medina H.R."/>
            <person name="Miralles-Duran A."/>
            <person name="Miyazaki A."/>
            <person name="Munoz-Torres E."/>
            <person name="Oguiza J.A."/>
            <person name="Ohm R."/>
            <person name="Olmedo M."/>
            <person name="Orejas M."/>
            <person name="Ortiz-Castellanos L."/>
            <person name="Pisabarro A.G."/>
            <person name="Rodriguez-Romero J."/>
            <person name="Ruiz-Herrera J."/>
            <person name="Ruiz-Vazquez R."/>
            <person name="Sanz C."/>
            <person name="Schackwitz W."/>
            <person name="Schmutz J."/>
            <person name="Shahriari M."/>
            <person name="Shelest E."/>
            <person name="Silva-Franco F."/>
            <person name="Soanes D."/>
            <person name="Syed K."/>
            <person name="Tagua V.G."/>
            <person name="Talbot N.J."/>
            <person name="Thon M."/>
            <person name="De vries R.P."/>
            <person name="Wiebenga A."/>
            <person name="Yadav J.S."/>
            <person name="Braun E.L."/>
            <person name="Baker S."/>
            <person name="Garre V."/>
            <person name="Horwitz B."/>
            <person name="Torres-Martinez S."/>
            <person name="Idnurm A."/>
            <person name="Herrera-Estrella A."/>
            <person name="Gabaldon T."/>
            <person name="Grigoriev I.V."/>
        </authorList>
    </citation>
    <scope>NUCLEOTIDE SEQUENCE [LARGE SCALE GENOMIC DNA]</scope>
    <source>
        <strain evidence="2">NRRL 1555(-)</strain>
    </source>
</reference>
<dbReference type="OrthoDB" id="2273311at2759"/>
<dbReference type="GeneID" id="29002744"/>
<accession>A0A162XEJ3</accession>
<evidence type="ECO:0000313" key="2">
    <source>
        <dbReference type="Proteomes" id="UP000077315"/>
    </source>
</evidence>
<dbReference type="InParanoid" id="A0A162XEJ3"/>
<dbReference type="AlphaFoldDB" id="A0A162XEJ3"/>
<dbReference type="VEuPathDB" id="FungiDB:PHYBLDRAFT_67696"/>
<sequence>MIPANILAICYPSLTLPTGSSIDVQPFLDGLVPGSAWPLLALKDFRSLCKFHPSPTRSIVPTISSRSLHRWWSIPLPHSARNVWYCTWHKKIPCRSHLHFQIPLAFPDPTCAMCSGDLDLQTHFLFDCPAKLAVWSSIWTTLFAFPITSDSIHSCFYLLNFPPSKDTTLSSASIFGCTLLAIWQHHWLFVFDQVPFIPSATLSTTHILLNRLRNEIALDHGSI</sequence>
<evidence type="ECO:0000313" key="1">
    <source>
        <dbReference type="EMBL" id="OAD74375.1"/>
    </source>
</evidence>
<protein>
    <recommendedName>
        <fullName evidence="3">Reverse transcriptase zinc-binding domain-containing protein</fullName>
    </recommendedName>
</protein>
<dbReference type="EMBL" id="KV440979">
    <property type="protein sequence ID" value="OAD74375.1"/>
    <property type="molecule type" value="Genomic_DNA"/>
</dbReference>
<organism evidence="1 2">
    <name type="scientific">Phycomyces blakesleeanus (strain ATCC 8743b / DSM 1359 / FGSC 10004 / NBRC 33097 / NRRL 1555)</name>
    <dbReference type="NCBI Taxonomy" id="763407"/>
    <lineage>
        <taxon>Eukaryota</taxon>
        <taxon>Fungi</taxon>
        <taxon>Fungi incertae sedis</taxon>
        <taxon>Mucoromycota</taxon>
        <taxon>Mucoromycotina</taxon>
        <taxon>Mucoromycetes</taxon>
        <taxon>Mucorales</taxon>
        <taxon>Phycomycetaceae</taxon>
        <taxon>Phycomyces</taxon>
    </lineage>
</organism>
<proteinExistence type="predicted"/>
<dbReference type="RefSeq" id="XP_018292415.1">
    <property type="nucleotide sequence ID" value="XM_018441838.1"/>
</dbReference>
<keyword evidence="2" id="KW-1185">Reference proteome</keyword>